<keyword evidence="1 3" id="KW-0145">Chemotaxis</keyword>
<organism evidence="4 5">
    <name type="scientific">Bacillus cereus</name>
    <dbReference type="NCBI Taxonomy" id="1396"/>
    <lineage>
        <taxon>Bacteria</taxon>
        <taxon>Bacillati</taxon>
        <taxon>Bacillota</taxon>
        <taxon>Bacilli</taxon>
        <taxon>Bacillales</taxon>
        <taxon>Bacillaceae</taxon>
        <taxon>Bacillus</taxon>
        <taxon>Bacillus cereus group</taxon>
    </lineage>
</organism>
<evidence type="ECO:0000256" key="1">
    <source>
        <dbReference type="ARBA" id="ARBA00022500"/>
    </source>
</evidence>
<dbReference type="AlphaFoldDB" id="A0A161TA65"/>
<keyword evidence="2 3" id="KW-0378">Hydrolase</keyword>
<comment type="catalytic activity">
    <reaction evidence="3">
        <text>L-glutaminyl-[protein] + H2O = L-glutamyl-[protein] + NH4(+)</text>
        <dbReference type="Rhea" id="RHEA:16441"/>
        <dbReference type="Rhea" id="RHEA-COMP:10207"/>
        <dbReference type="Rhea" id="RHEA-COMP:10208"/>
        <dbReference type="ChEBI" id="CHEBI:15377"/>
        <dbReference type="ChEBI" id="CHEBI:28938"/>
        <dbReference type="ChEBI" id="CHEBI:29973"/>
        <dbReference type="ChEBI" id="CHEBI:30011"/>
        <dbReference type="EC" id="3.5.1.44"/>
    </reaction>
</comment>
<dbReference type="EMBL" id="LJKE01000015">
    <property type="protein sequence ID" value="KZD71994.1"/>
    <property type="molecule type" value="Genomic_DNA"/>
</dbReference>
<comment type="subunit">
    <text evidence="3">Forms a complex with CheC.</text>
</comment>
<evidence type="ECO:0000256" key="2">
    <source>
        <dbReference type="ARBA" id="ARBA00022801"/>
    </source>
</evidence>
<dbReference type="EC" id="3.5.1.44" evidence="3"/>
<evidence type="ECO:0000256" key="3">
    <source>
        <dbReference type="HAMAP-Rule" id="MF_01440"/>
    </source>
</evidence>
<gene>
    <name evidence="3" type="primary">cheD</name>
    <name evidence="4" type="ORF">B4088_0455</name>
</gene>
<proteinExistence type="inferred from homology"/>
<protein>
    <recommendedName>
        <fullName evidence="3">Chemoreceptor glutamine deamidase CheD</fullName>
        <ecNumber evidence="3">3.5.1.44</ecNumber>
    </recommendedName>
</protein>
<dbReference type="HAMAP" id="MF_01440">
    <property type="entry name" value="CheD"/>
    <property type="match status" value="1"/>
</dbReference>
<dbReference type="GO" id="GO:0050568">
    <property type="term" value="F:protein-glutamine glutaminase activity"/>
    <property type="evidence" value="ECO:0007669"/>
    <property type="project" value="UniProtKB-UniRule"/>
</dbReference>
<dbReference type="Proteomes" id="UP000076482">
    <property type="component" value="Unassembled WGS sequence"/>
</dbReference>
<dbReference type="CDD" id="cd16352">
    <property type="entry name" value="CheD"/>
    <property type="match status" value="1"/>
</dbReference>
<dbReference type="InterPro" id="IPR005659">
    <property type="entry name" value="Chemorcpt_Glu_NH3ase_CheD"/>
</dbReference>
<evidence type="ECO:0000313" key="4">
    <source>
        <dbReference type="EMBL" id="KZD71994.1"/>
    </source>
</evidence>
<dbReference type="PANTHER" id="PTHR35147">
    <property type="entry name" value="CHEMORECEPTOR GLUTAMINE DEAMIDASE CHED-RELATED"/>
    <property type="match status" value="1"/>
</dbReference>
<dbReference type="GO" id="GO:0006935">
    <property type="term" value="P:chemotaxis"/>
    <property type="evidence" value="ECO:0007669"/>
    <property type="project" value="UniProtKB-UniRule"/>
</dbReference>
<dbReference type="PANTHER" id="PTHR35147:SF1">
    <property type="entry name" value="CHEMORECEPTOR GLUTAMINE DEAMIDASE CHED-RELATED"/>
    <property type="match status" value="1"/>
</dbReference>
<sequence length="170" mass="18676">MTLPIHNIKIADIGFSMKPVILKTNSLGSCVGILLYDPSKHFGGIIHALLPTSFESKTEQYGKYVNTSIEHLVNSFHSSGSKASDICAMIFGGSHMIFQTTCSNLSTIGERNISETISQLNKLNIPIVAQDTGGIIPRTIEFNTNTGIVTLYLLKENVRSYNFNQKKLIP</sequence>
<name>A0A161TA65_BACCE</name>
<dbReference type="Pfam" id="PF03975">
    <property type="entry name" value="CheD"/>
    <property type="match status" value="1"/>
</dbReference>
<evidence type="ECO:0000313" key="5">
    <source>
        <dbReference type="Proteomes" id="UP000076482"/>
    </source>
</evidence>
<dbReference type="InterPro" id="IPR038592">
    <property type="entry name" value="CheD-like_sf"/>
</dbReference>
<dbReference type="RefSeq" id="WP_063259680.1">
    <property type="nucleotide sequence ID" value="NZ_LJKE01000015.1"/>
</dbReference>
<comment type="similarity">
    <text evidence="3">Belongs to the CheD family.</text>
</comment>
<dbReference type="InterPro" id="IPR011324">
    <property type="entry name" value="Cytotoxic_necrot_fac-like_cat"/>
</dbReference>
<dbReference type="SUPFAM" id="SSF64438">
    <property type="entry name" value="CNF1/YfiH-like putative cysteine hydrolases"/>
    <property type="match status" value="1"/>
</dbReference>
<dbReference type="PATRIC" id="fig|1396.535.peg.4206"/>
<dbReference type="Gene3D" id="3.30.1330.200">
    <property type="match status" value="1"/>
</dbReference>
<comment type="function">
    <text evidence="3">Deamidates glutamine residues to glutamate on methyl-accepting chemotaxis receptors (MCPs). CheD-mediated MCP deamidation is required for productive communication of the conformational signals of the chemoreceptors to the cheA kinase.</text>
</comment>
<accession>A0A161TA65</accession>
<reference evidence="4 5" key="1">
    <citation type="submission" date="2015-09" db="EMBL/GenBank/DDBJ databases">
        <title>Bacillus cereus food isolates.</title>
        <authorList>
            <person name="Boekhorst J."/>
        </authorList>
    </citation>
    <scope>NUCLEOTIDE SEQUENCE [LARGE SCALE GENOMIC DNA]</scope>
    <source>
        <strain evidence="4 5">B4088</strain>
    </source>
</reference>
<comment type="caution">
    <text evidence="4">The sequence shown here is derived from an EMBL/GenBank/DDBJ whole genome shotgun (WGS) entry which is preliminary data.</text>
</comment>